<gene>
    <name evidence="1" type="ORF">ACFSW8_09105</name>
</gene>
<organism evidence="1 2">
    <name type="scientific">Rubritalea tangerina</name>
    <dbReference type="NCBI Taxonomy" id="430798"/>
    <lineage>
        <taxon>Bacteria</taxon>
        <taxon>Pseudomonadati</taxon>
        <taxon>Verrucomicrobiota</taxon>
        <taxon>Verrucomicrobiia</taxon>
        <taxon>Verrucomicrobiales</taxon>
        <taxon>Rubritaleaceae</taxon>
        <taxon>Rubritalea</taxon>
    </lineage>
</organism>
<protein>
    <recommendedName>
        <fullName evidence="3">General secretion pathway protein GspM</fullName>
    </recommendedName>
</protein>
<proteinExistence type="predicted"/>
<sequence>MNKREKTMFLMIAGMVLVFGHVWGIKKYLETYREKEGQAMSLAVRAESYRNSVTTADVIAEEVAWMDQYEPEPSTFGAEQSKLLEFLTSSGKKLGFTPEKPQLSPLDNKGGKYQRTKIQMTATATEEQIYQWLVEIHQPSEFRAVTQILMRPSPKAEEDETIICTLTAEQWLIASESL</sequence>
<evidence type="ECO:0008006" key="3">
    <source>
        <dbReference type="Google" id="ProtNLM"/>
    </source>
</evidence>
<evidence type="ECO:0000313" key="1">
    <source>
        <dbReference type="EMBL" id="MFD2159055.1"/>
    </source>
</evidence>
<comment type="caution">
    <text evidence="1">The sequence shown here is derived from an EMBL/GenBank/DDBJ whole genome shotgun (WGS) entry which is preliminary data.</text>
</comment>
<dbReference type="EMBL" id="JBHUJB010000036">
    <property type="protein sequence ID" value="MFD2159055.1"/>
    <property type="molecule type" value="Genomic_DNA"/>
</dbReference>
<reference evidence="2" key="1">
    <citation type="journal article" date="2019" name="Int. J. Syst. Evol. Microbiol.">
        <title>The Global Catalogue of Microorganisms (GCM) 10K type strain sequencing project: providing services to taxonomists for standard genome sequencing and annotation.</title>
        <authorList>
            <consortium name="The Broad Institute Genomics Platform"/>
            <consortium name="The Broad Institute Genome Sequencing Center for Infectious Disease"/>
            <person name="Wu L."/>
            <person name="Ma J."/>
        </authorList>
    </citation>
    <scope>NUCLEOTIDE SEQUENCE [LARGE SCALE GENOMIC DNA]</scope>
    <source>
        <strain evidence="2">CCUG 57942</strain>
    </source>
</reference>
<evidence type="ECO:0000313" key="2">
    <source>
        <dbReference type="Proteomes" id="UP001597389"/>
    </source>
</evidence>
<keyword evidence="2" id="KW-1185">Reference proteome</keyword>
<name>A0ABW4ZBF2_9BACT</name>
<accession>A0ABW4ZBF2</accession>
<dbReference type="Proteomes" id="UP001597389">
    <property type="component" value="Unassembled WGS sequence"/>
</dbReference>